<organism evidence="1">
    <name type="scientific">uncultured Caudovirales phage</name>
    <dbReference type="NCBI Taxonomy" id="2100421"/>
    <lineage>
        <taxon>Viruses</taxon>
        <taxon>Duplodnaviria</taxon>
        <taxon>Heunggongvirae</taxon>
        <taxon>Uroviricota</taxon>
        <taxon>Caudoviricetes</taxon>
        <taxon>Peduoviridae</taxon>
        <taxon>Maltschvirus</taxon>
        <taxon>Maltschvirus maltsch</taxon>
    </lineage>
</organism>
<sequence length="67" mass="7743">MNAVKEFHRVILTNTRSVRLERRYLEKTHEEIGQLILDLRAQDNGVRVISVYHRDGSLCRPLAKVGA</sequence>
<gene>
    <name evidence="1" type="ORF">UFOVP539_13</name>
</gene>
<reference evidence="1" key="1">
    <citation type="submission" date="2020-04" db="EMBL/GenBank/DDBJ databases">
        <authorList>
            <person name="Chiriac C."/>
            <person name="Salcher M."/>
            <person name="Ghai R."/>
            <person name="Kavagutti S V."/>
        </authorList>
    </citation>
    <scope>NUCLEOTIDE SEQUENCE</scope>
</reference>
<name>A0A6J5MZR8_9CAUD</name>
<proteinExistence type="predicted"/>
<accession>A0A6J5MZR8</accession>
<evidence type="ECO:0000313" key="1">
    <source>
        <dbReference type="EMBL" id="CAB4149229.1"/>
    </source>
</evidence>
<dbReference type="EMBL" id="LR796513">
    <property type="protein sequence ID" value="CAB4149229.1"/>
    <property type="molecule type" value="Genomic_DNA"/>
</dbReference>
<protein>
    <submittedName>
        <fullName evidence="1">Uncharacterized protein</fullName>
    </submittedName>
</protein>